<gene>
    <name evidence="1" type="ORF">K488DRAFT_48766</name>
</gene>
<reference evidence="1" key="2">
    <citation type="journal article" date="2022" name="New Phytol.">
        <title>Evolutionary transition to the ectomycorrhizal habit in the genomes of a hyperdiverse lineage of mushroom-forming fungi.</title>
        <authorList>
            <person name="Looney B."/>
            <person name="Miyauchi S."/>
            <person name="Morin E."/>
            <person name="Drula E."/>
            <person name="Courty P.E."/>
            <person name="Kohler A."/>
            <person name="Kuo A."/>
            <person name="LaButti K."/>
            <person name="Pangilinan J."/>
            <person name="Lipzen A."/>
            <person name="Riley R."/>
            <person name="Andreopoulos W."/>
            <person name="He G."/>
            <person name="Johnson J."/>
            <person name="Nolan M."/>
            <person name="Tritt A."/>
            <person name="Barry K.W."/>
            <person name="Grigoriev I.V."/>
            <person name="Nagy L.G."/>
            <person name="Hibbett D."/>
            <person name="Henrissat B."/>
            <person name="Matheny P.B."/>
            <person name="Labbe J."/>
            <person name="Martin F.M."/>
        </authorList>
    </citation>
    <scope>NUCLEOTIDE SEQUENCE</scope>
    <source>
        <strain evidence="1">EC-137</strain>
    </source>
</reference>
<evidence type="ECO:0000313" key="2">
    <source>
        <dbReference type="Proteomes" id="UP000814128"/>
    </source>
</evidence>
<accession>A0ACB8QMG9</accession>
<organism evidence="1 2">
    <name type="scientific">Vararia minispora EC-137</name>
    <dbReference type="NCBI Taxonomy" id="1314806"/>
    <lineage>
        <taxon>Eukaryota</taxon>
        <taxon>Fungi</taxon>
        <taxon>Dikarya</taxon>
        <taxon>Basidiomycota</taxon>
        <taxon>Agaricomycotina</taxon>
        <taxon>Agaricomycetes</taxon>
        <taxon>Russulales</taxon>
        <taxon>Lachnocladiaceae</taxon>
        <taxon>Vararia</taxon>
    </lineage>
</organism>
<sequence>MLTIAHGAEAVLSFLVTHWPAIGKFVCNPVIRLSNGQALREALYPMVDGIAFPDAFVAGRAGEGDTKARYRTGTLLVSLFIARRSPHDAFNVFDALNVQGIHLPATQLLSLTRALLRSRARELAIQVFENLSRTQSPPSSRTILFTYHSTGLKLYATLGNVERAAYFFGRLEEHGWVNKPRIAQMLHAYAMGSDVNGAIELFERYFGRDGSLTAEVYHYTEVILAHERTNKVQGIRHWLERMVQAGIEPDRAVYSIMARHFVNQRELKSVAVLLDQMIDRGFKLPREVFTTVIHALGQRRDPRAAEALYTRALEIGVKPDRMMNAALMDAHVEAGSWIGALRVFDYMMNQSSHQDRPQAHEFNTLIKVYVLSGAPFSGVRNILRRMEGLGIKPTLHTFSLALQSAADHHYMDVALGLYRRLEELARDDTSGFEVSVYARTIMISGYLRAGRSSKARRMYEEMLALGIKPTTPTYNAIIHRLARPTSWGGLTHSRRYLDDVMSMEDKSWYEETRSPARELATVHAPVMNRLAREGRAQEAQELYDTVVKAGGAHELGIAAIQLNAYRNAQDLAGARRIWERSLALAVRESETGTLLHGAQLDADAPRPRLRPTGYLRALLSIYMDLLSRLGHHSEVAKVWATVQETGAGFDAHNWNHLVVVLIRAGEVFRAFSVVERVLLPTQARARAIIRGTSGEEYKPPLDSPLTFARDAAAVEPDPLEAAEAANRPDSLTGLGRFFSALAARRIARNHPHLLPKVPDQVQPGVFEHPLEVLRRIAPGFNEWRVHSGVRRVLTAVLTHISQGKVVLPLQGEVDESPDFEPPDPRELLLAIERECPVTVSQLQFMMRRRRRVEGKRYRRSRRTRF</sequence>
<dbReference type="EMBL" id="MU273532">
    <property type="protein sequence ID" value="KAI0032954.1"/>
    <property type="molecule type" value="Genomic_DNA"/>
</dbReference>
<proteinExistence type="predicted"/>
<protein>
    <submittedName>
        <fullName evidence="1">Uncharacterized protein</fullName>
    </submittedName>
</protein>
<name>A0ACB8QMG9_9AGAM</name>
<keyword evidence="2" id="KW-1185">Reference proteome</keyword>
<dbReference type="Proteomes" id="UP000814128">
    <property type="component" value="Unassembled WGS sequence"/>
</dbReference>
<evidence type="ECO:0000313" key="1">
    <source>
        <dbReference type="EMBL" id="KAI0032954.1"/>
    </source>
</evidence>
<comment type="caution">
    <text evidence="1">The sequence shown here is derived from an EMBL/GenBank/DDBJ whole genome shotgun (WGS) entry which is preliminary data.</text>
</comment>
<reference evidence="1" key="1">
    <citation type="submission" date="2021-02" db="EMBL/GenBank/DDBJ databases">
        <authorList>
            <consortium name="DOE Joint Genome Institute"/>
            <person name="Ahrendt S."/>
            <person name="Looney B.P."/>
            <person name="Miyauchi S."/>
            <person name="Morin E."/>
            <person name="Drula E."/>
            <person name="Courty P.E."/>
            <person name="Chicoki N."/>
            <person name="Fauchery L."/>
            <person name="Kohler A."/>
            <person name="Kuo A."/>
            <person name="Labutti K."/>
            <person name="Pangilinan J."/>
            <person name="Lipzen A."/>
            <person name="Riley R."/>
            <person name="Andreopoulos W."/>
            <person name="He G."/>
            <person name="Johnson J."/>
            <person name="Barry K.W."/>
            <person name="Grigoriev I.V."/>
            <person name="Nagy L."/>
            <person name="Hibbett D."/>
            <person name="Henrissat B."/>
            <person name="Matheny P.B."/>
            <person name="Labbe J."/>
            <person name="Martin F."/>
        </authorList>
    </citation>
    <scope>NUCLEOTIDE SEQUENCE</scope>
    <source>
        <strain evidence="1">EC-137</strain>
    </source>
</reference>